<dbReference type="Gene3D" id="6.10.140.2220">
    <property type="match status" value="1"/>
</dbReference>
<sequence>MALTNVEIVDVATKGRGLLANKKFETGQLVLRQQPYAYVVMSAHADAVCHYCLASPPPDKQAKPLAKCTACKYARYCSKECQKKAWPDHKPECSAMQRVNPGKPVDQTRLVARILWRKQKDAESGAKQLVEIETLEDHLDKRNKEEKDALDEKVYSFGDYFTYDEMPESDQEMLHLFATIDCNAVGLNDHRNLQAIGVGIFPVASLLNHDCNANCVAMNNGTKLEIRALRKIEKDEELCICYVDCLNTTEQRKEKLMSQYYFDCKCQMCEDGHEIESLKHGLVREDMKEESIKYINQFSKDMLKRIQNTKDKQNWERMSNQALGTLAQQDCVISDTHVLKIAVLNHAVEVQSYLRRQDSALEFARRVADAYEKLLPPVHPTLGMYFMRLGILQWQLQQNETATKTLGKSASIISKTFGEDHPVFVELLGLIKQCRMESYMSKNAQRQFRLAKKKAGLGLPSV</sequence>
<evidence type="ECO:0000259" key="8">
    <source>
        <dbReference type="PROSITE" id="PS50865"/>
    </source>
</evidence>
<comment type="caution">
    <text evidence="9">The sequence shown here is derived from an EMBL/GenBank/DDBJ whole genome shotgun (WGS) entry which is preliminary data.</text>
</comment>
<dbReference type="EC" id="2.1.1.354" evidence="1"/>
<proteinExistence type="predicted"/>
<evidence type="ECO:0000256" key="1">
    <source>
        <dbReference type="ARBA" id="ARBA00012182"/>
    </source>
</evidence>
<dbReference type="Gene3D" id="1.25.40.970">
    <property type="match status" value="1"/>
</dbReference>
<evidence type="ECO:0000259" key="7">
    <source>
        <dbReference type="PROSITE" id="PS50280"/>
    </source>
</evidence>
<dbReference type="Pfam" id="PF01753">
    <property type="entry name" value="zf-MYND"/>
    <property type="match status" value="1"/>
</dbReference>
<evidence type="ECO:0000256" key="6">
    <source>
        <dbReference type="PROSITE-ProRule" id="PRU00134"/>
    </source>
</evidence>
<evidence type="ECO:0000256" key="3">
    <source>
        <dbReference type="ARBA" id="ARBA00022771"/>
    </source>
</evidence>
<keyword evidence="2" id="KW-0479">Metal-binding</keyword>
<dbReference type="SUPFAM" id="SSF82199">
    <property type="entry name" value="SET domain"/>
    <property type="match status" value="1"/>
</dbReference>
<dbReference type="InterPro" id="IPR046341">
    <property type="entry name" value="SET_dom_sf"/>
</dbReference>
<dbReference type="PROSITE" id="PS01360">
    <property type="entry name" value="ZF_MYND_1"/>
    <property type="match status" value="1"/>
</dbReference>
<dbReference type="InterPro" id="IPR002893">
    <property type="entry name" value="Znf_MYND"/>
</dbReference>
<dbReference type="InterPro" id="IPR011990">
    <property type="entry name" value="TPR-like_helical_dom_sf"/>
</dbReference>
<keyword evidence="3 6" id="KW-0863">Zinc-finger</keyword>
<dbReference type="PANTHER" id="PTHR12197:SF184">
    <property type="entry name" value="HISTONE-LYSINE N-METHYLTRANSFERASE SMYD1"/>
    <property type="match status" value="1"/>
</dbReference>
<accession>A0ABP0EY32</accession>
<dbReference type="Gene3D" id="1.25.40.10">
    <property type="entry name" value="Tetratricopeptide repeat domain"/>
    <property type="match status" value="1"/>
</dbReference>
<keyword evidence="4" id="KW-0862">Zinc</keyword>
<dbReference type="Gene3D" id="1.10.220.160">
    <property type="match status" value="1"/>
</dbReference>
<keyword evidence="10" id="KW-1185">Reference proteome</keyword>
<dbReference type="InterPro" id="IPR050869">
    <property type="entry name" value="H3K4_H4K5_MeTrfase"/>
</dbReference>
<protein>
    <recommendedName>
        <fullName evidence="1">[histone H3]-lysine(4) N-trimethyltransferase</fullName>
        <ecNumber evidence="1">2.1.1.354</ecNumber>
    </recommendedName>
</protein>
<evidence type="ECO:0000256" key="2">
    <source>
        <dbReference type="ARBA" id="ARBA00022723"/>
    </source>
</evidence>
<comment type="catalytic activity">
    <reaction evidence="5">
        <text>L-lysyl(4)-[histone H3] + 3 S-adenosyl-L-methionine = N(6),N(6),N(6)-trimethyl-L-lysyl(4)-[histone H3] + 3 S-adenosyl-L-homocysteine + 3 H(+)</text>
        <dbReference type="Rhea" id="RHEA:60260"/>
        <dbReference type="Rhea" id="RHEA-COMP:15537"/>
        <dbReference type="Rhea" id="RHEA-COMP:15547"/>
        <dbReference type="ChEBI" id="CHEBI:15378"/>
        <dbReference type="ChEBI" id="CHEBI:29969"/>
        <dbReference type="ChEBI" id="CHEBI:57856"/>
        <dbReference type="ChEBI" id="CHEBI:59789"/>
        <dbReference type="ChEBI" id="CHEBI:61961"/>
        <dbReference type="EC" id="2.1.1.354"/>
    </reaction>
</comment>
<reference evidence="9 10" key="1">
    <citation type="submission" date="2024-02" db="EMBL/GenBank/DDBJ databases">
        <authorList>
            <person name="Daric V."/>
            <person name="Darras S."/>
        </authorList>
    </citation>
    <scope>NUCLEOTIDE SEQUENCE [LARGE SCALE GENOMIC DNA]</scope>
</reference>
<dbReference type="Gene3D" id="2.170.270.10">
    <property type="entry name" value="SET domain"/>
    <property type="match status" value="1"/>
</dbReference>
<feature type="domain" description="MYND-type" evidence="8">
    <location>
        <begin position="49"/>
        <end position="93"/>
    </location>
</feature>
<dbReference type="Pfam" id="PF00856">
    <property type="entry name" value="SET"/>
    <property type="match status" value="1"/>
</dbReference>
<evidence type="ECO:0000313" key="10">
    <source>
        <dbReference type="Proteomes" id="UP001642483"/>
    </source>
</evidence>
<evidence type="ECO:0000256" key="4">
    <source>
        <dbReference type="ARBA" id="ARBA00022833"/>
    </source>
</evidence>
<gene>
    <name evidence="9" type="ORF">CVLEPA_LOCUS1339</name>
</gene>
<feature type="domain" description="SET" evidence="7">
    <location>
        <begin position="4"/>
        <end position="243"/>
    </location>
</feature>
<dbReference type="PANTHER" id="PTHR12197">
    <property type="entry name" value="HISTONE-LYSINE N-METHYLTRANSFERASE SMYD"/>
    <property type="match status" value="1"/>
</dbReference>
<dbReference type="EMBL" id="CAWYQH010000001">
    <property type="protein sequence ID" value="CAK8672384.1"/>
    <property type="molecule type" value="Genomic_DNA"/>
</dbReference>
<dbReference type="SMART" id="SM00317">
    <property type="entry name" value="SET"/>
    <property type="match status" value="1"/>
</dbReference>
<dbReference type="PROSITE" id="PS50865">
    <property type="entry name" value="ZF_MYND_2"/>
    <property type="match status" value="1"/>
</dbReference>
<evidence type="ECO:0000256" key="5">
    <source>
        <dbReference type="ARBA" id="ARBA00047571"/>
    </source>
</evidence>
<dbReference type="InterPro" id="IPR001214">
    <property type="entry name" value="SET_dom"/>
</dbReference>
<organism evidence="9 10">
    <name type="scientific">Clavelina lepadiformis</name>
    <name type="common">Light-bulb sea squirt</name>
    <name type="synonym">Ascidia lepadiformis</name>
    <dbReference type="NCBI Taxonomy" id="159417"/>
    <lineage>
        <taxon>Eukaryota</taxon>
        <taxon>Metazoa</taxon>
        <taxon>Chordata</taxon>
        <taxon>Tunicata</taxon>
        <taxon>Ascidiacea</taxon>
        <taxon>Aplousobranchia</taxon>
        <taxon>Clavelinidae</taxon>
        <taxon>Clavelina</taxon>
    </lineage>
</organism>
<evidence type="ECO:0000313" key="9">
    <source>
        <dbReference type="EMBL" id="CAK8672384.1"/>
    </source>
</evidence>
<dbReference type="PROSITE" id="PS50280">
    <property type="entry name" value="SET"/>
    <property type="match status" value="1"/>
</dbReference>
<dbReference type="Proteomes" id="UP001642483">
    <property type="component" value="Unassembled WGS sequence"/>
</dbReference>
<name>A0ABP0EY32_CLALP</name>